<evidence type="ECO:0000313" key="2">
    <source>
        <dbReference type="EMBL" id="STX31667.1"/>
    </source>
</evidence>
<evidence type="ECO:0000313" key="4">
    <source>
        <dbReference type="Proteomes" id="UP000255066"/>
    </source>
</evidence>
<proteinExistence type="predicted"/>
<sequence>MVKIKRFFSNELSKLLLVFLILIQACYADKENVLTLEADDQAEALLFVKPENSFCYGNNNFQACLNMIAGSNTPVALTIVNRSRRVTAYAIQAILPPNMGVTQDATGCAILLPLASCSLRFLPGTNIYPQVSVAIIGTNAATTYVTMEVLPPTTLSINVAGSPLVIPKGDNRSLTITNTSNYPAYAIHSNFTGTALDGQVVESANTCAAVAPGANCMITYTAINTVVPPTNFPIFGSNTLAVNANISVTSPFAYITNNVPSGNITQCLKNSVTGELSNCSVMGPFPAINNPSYIVFNQTDTQAYISNSSSNTVTQCSVAPLTGTLTNCTDSIIGGLTNSSGLSLNPTGSFLYILNSSGATPLIKCPIDGVGMINTAGCINSGATPPAGQAHTGITLNAAGTRAYIVNQFQTTICDVDPGTGQLIGCVNPPSAAITFANGSLAFYANETLAYVAVTSLNSVAKCNVLNTGVLSGCFTAGGAVTNPQNIAIDEPNNLIYISDNLGVSKCQINPVTGNFFDCMVSGAADLNTPDGITLN</sequence>
<dbReference type="EMBL" id="UGNW01000001">
    <property type="protein sequence ID" value="STX31667.1"/>
    <property type="molecule type" value="Genomic_DNA"/>
</dbReference>
<dbReference type="Proteomes" id="UP000054735">
    <property type="component" value="Unassembled WGS sequence"/>
</dbReference>
<evidence type="ECO:0000313" key="1">
    <source>
        <dbReference type="EMBL" id="KTC69426.1"/>
    </source>
</evidence>
<dbReference type="STRING" id="28083.Lbir_2165"/>
<protein>
    <submittedName>
        <fullName evidence="2">Transmembrane protein</fullName>
    </submittedName>
</protein>
<accession>A0A378I8X5</accession>
<dbReference type="AlphaFoldDB" id="A0A378I8X5"/>
<evidence type="ECO:0000313" key="3">
    <source>
        <dbReference type="Proteomes" id="UP000054735"/>
    </source>
</evidence>
<dbReference type="RefSeq" id="WP_058524165.1">
    <property type="nucleotide sequence ID" value="NZ_LNXT01000040.1"/>
</dbReference>
<dbReference type="SUPFAM" id="SSF63825">
    <property type="entry name" value="YWTD domain"/>
    <property type="match status" value="1"/>
</dbReference>
<dbReference type="PROSITE" id="PS51257">
    <property type="entry name" value="PROKAR_LIPOPROTEIN"/>
    <property type="match status" value="1"/>
</dbReference>
<dbReference type="Proteomes" id="UP000255066">
    <property type="component" value="Unassembled WGS sequence"/>
</dbReference>
<organism evidence="2 4">
    <name type="scientific">Legionella birminghamensis</name>
    <dbReference type="NCBI Taxonomy" id="28083"/>
    <lineage>
        <taxon>Bacteria</taxon>
        <taxon>Pseudomonadati</taxon>
        <taxon>Pseudomonadota</taxon>
        <taxon>Gammaproteobacteria</taxon>
        <taxon>Legionellales</taxon>
        <taxon>Legionellaceae</taxon>
        <taxon>Legionella</taxon>
    </lineage>
</organism>
<reference evidence="1 3" key="1">
    <citation type="submission" date="2015-11" db="EMBL/GenBank/DDBJ databases">
        <title>Genomic analysis of 38 Legionella species identifies large and diverse effector repertoires.</title>
        <authorList>
            <person name="Burstein D."/>
            <person name="Amaro F."/>
            <person name="Zusman T."/>
            <person name="Lifshitz Z."/>
            <person name="Cohen O."/>
            <person name="Gilbert J.A."/>
            <person name="Pupko T."/>
            <person name="Shuman H.A."/>
            <person name="Segal G."/>
        </authorList>
    </citation>
    <scope>NUCLEOTIDE SEQUENCE [LARGE SCALE GENOMIC DNA]</scope>
    <source>
        <strain evidence="1 3">CDC#1407-AL-14</strain>
    </source>
</reference>
<dbReference type="InterPro" id="IPR015943">
    <property type="entry name" value="WD40/YVTN_repeat-like_dom_sf"/>
</dbReference>
<keyword evidence="3" id="KW-1185">Reference proteome</keyword>
<gene>
    <name evidence="1" type="ORF">Lbir_2165</name>
    <name evidence="2" type="ORF">NCTC12437_01441</name>
</gene>
<name>A0A378I8X5_9GAMM</name>
<keyword evidence="2" id="KW-0812">Transmembrane</keyword>
<dbReference type="Gene3D" id="2.130.10.10">
    <property type="entry name" value="YVTN repeat-like/Quinoprotein amine dehydrogenase"/>
    <property type="match status" value="1"/>
</dbReference>
<dbReference type="EMBL" id="LNXT01000040">
    <property type="protein sequence ID" value="KTC69426.1"/>
    <property type="molecule type" value="Genomic_DNA"/>
</dbReference>
<keyword evidence="2" id="KW-0472">Membrane</keyword>
<reference evidence="2 4" key="2">
    <citation type="submission" date="2018-06" db="EMBL/GenBank/DDBJ databases">
        <authorList>
            <consortium name="Pathogen Informatics"/>
            <person name="Doyle S."/>
        </authorList>
    </citation>
    <scope>NUCLEOTIDE SEQUENCE [LARGE SCALE GENOMIC DNA]</scope>
    <source>
        <strain evidence="2 4">NCTC12437</strain>
    </source>
</reference>